<keyword evidence="2" id="KW-1185">Reference proteome</keyword>
<reference evidence="2" key="1">
    <citation type="journal article" date="2014" name="Genome Announc.">
        <title>Genome Sequence of Arthrobacter siccitolerans 4J27, a Xeroprotectant-Producing Desiccation-Tolerant Microorganism.</title>
        <authorList>
            <person name="Manzanera M."/>
            <person name="Santa-Cruz-Calvo L."/>
            <person name="Vilchez J.I."/>
            <person name="Garcia-Fontana C."/>
            <person name="Silva-Castro G.A."/>
            <person name="Calvo C."/>
            <person name="Gonzalez-Lopez J."/>
        </authorList>
    </citation>
    <scope>NUCLEOTIDE SEQUENCE [LARGE SCALE GENOMIC DNA]</scope>
    <source>
        <strain evidence="2">4J27</strain>
    </source>
</reference>
<evidence type="ECO:0000313" key="2">
    <source>
        <dbReference type="Proteomes" id="UP000035722"/>
    </source>
</evidence>
<dbReference type="RefSeq" id="WP_050053267.1">
    <property type="nucleotide sequence ID" value="NZ_CAQI01000025.1"/>
</dbReference>
<comment type="caution">
    <text evidence="1">The sequence shown here is derived from an EMBL/GenBank/DDBJ whole genome shotgun (WGS) entry which is preliminary data.</text>
</comment>
<name>A0A024GWC3_9MICC</name>
<dbReference type="EMBL" id="CAQI01000025">
    <property type="protein sequence ID" value="CCQ44175.1"/>
    <property type="molecule type" value="Genomic_DNA"/>
</dbReference>
<dbReference type="Proteomes" id="UP000035722">
    <property type="component" value="Unassembled WGS sequence"/>
</dbReference>
<organism evidence="1 2">
    <name type="scientific">Pseudarthrobacter siccitolerans</name>
    <dbReference type="NCBI Taxonomy" id="861266"/>
    <lineage>
        <taxon>Bacteria</taxon>
        <taxon>Bacillati</taxon>
        <taxon>Actinomycetota</taxon>
        <taxon>Actinomycetes</taxon>
        <taxon>Micrococcales</taxon>
        <taxon>Micrococcaceae</taxon>
        <taxon>Pseudarthrobacter</taxon>
    </lineage>
</organism>
<protein>
    <submittedName>
        <fullName evidence="1">Uncharacterized protein</fullName>
    </submittedName>
</protein>
<evidence type="ECO:0000313" key="1">
    <source>
        <dbReference type="EMBL" id="CCQ44175.1"/>
    </source>
</evidence>
<proteinExistence type="predicted"/>
<sequence length="84" mass="9520">MAHSQFDVFLQEATQLDQAYDHSLDADRLYGLYTSWCFINQQQPGKESVFWAAMKHRIPTGHNGLRMKGPAAADYILTSYPGLV</sequence>
<gene>
    <name evidence="1" type="ORF">ARTSIC4J27_99</name>
</gene>
<accession>A0A024GWC3</accession>
<dbReference type="OrthoDB" id="4947997at2"/>
<dbReference type="AlphaFoldDB" id="A0A024GWC3"/>